<sequence length="112" mass="12727">MSTKDKRTIRAKKKAKQQRMNKHKRCVNSFVLTSKGIECREKLHVLNTQPLSNIPLPEMGTYLGNDGVFITVSLVSKRKEDGGFTVARDDGSLFTEKEWAIESLIYGYQYVG</sequence>
<proteinExistence type="predicted"/>
<evidence type="ECO:0000313" key="2">
    <source>
        <dbReference type="Proteomes" id="UP000240987"/>
    </source>
</evidence>
<accession>A0A2T3J6Z2</accession>
<protein>
    <submittedName>
        <fullName evidence="1">Uncharacterized protein</fullName>
    </submittedName>
</protein>
<dbReference type="AlphaFoldDB" id="A0A2T3J6Z2"/>
<comment type="caution">
    <text evidence="1">The sequence shown here is derived from an EMBL/GenBank/DDBJ whole genome shotgun (WGS) entry which is preliminary data.</text>
</comment>
<dbReference type="Proteomes" id="UP000240987">
    <property type="component" value="Unassembled WGS sequence"/>
</dbReference>
<dbReference type="RefSeq" id="WP_107246065.1">
    <property type="nucleotide sequence ID" value="NZ_PYMJ01000051.1"/>
</dbReference>
<reference evidence="1 2" key="1">
    <citation type="submission" date="2018-01" db="EMBL/GenBank/DDBJ databases">
        <title>Whole genome sequencing of Histamine producing bacteria.</title>
        <authorList>
            <person name="Butler K."/>
        </authorList>
    </citation>
    <scope>NUCLEOTIDE SEQUENCE [LARGE SCALE GENOMIC DNA]</scope>
    <source>
        <strain evidence="1 2">JCM 12947</strain>
    </source>
</reference>
<keyword evidence="2" id="KW-1185">Reference proteome</keyword>
<evidence type="ECO:0000313" key="1">
    <source>
        <dbReference type="EMBL" id="PSU44264.1"/>
    </source>
</evidence>
<dbReference type="EMBL" id="PYMJ01000051">
    <property type="protein sequence ID" value="PSU44264.1"/>
    <property type="molecule type" value="Genomic_DNA"/>
</dbReference>
<organism evidence="1 2">
    <name type="scientific">Photobacterium frigidiphilum</name>
    <dbReference type="NCBI Taxonomy" id="264736"/>
    <lineage>
        <taxon>Bacteria</taxon>
        <taxon>Pseudomonadati</taxon>
        <taxon>Pseudomonadota</taxon>
        <taxon>Gammaproteobacteria</taxon>
        <taxon>Vibrionales</taxon>
        <taxon>Vibrionaceae</taxon>
        <taxon>Photobacterium</taxon>
    </lineage>
</organism>
<gene>
    <name evidence="1" type="ORF">C9J12_27320</name>
</gene>
<name>A0A2T3J6Z2_9GAMM</name>